<dbReference type="AlphaFoldDB" id="K0Q5Z9"/>
<evidence type="ECO:0000313" key="7">
    <source>
        <dbReference type="EMBL" id="DAA35252.1"/>
    </source>
</evidence>
<dbReference type="InterPro" id="IPR026856">
    <property type="entry name" value="Sialidase_fam"/>
</dbReference>
<feature type="domain" description="Sialidase" evidence="6">
    <location>
        <begin position="83"/>
        <end position="354"/>
    </location>
</feature>
<dbReference type="InterPro" id="IPR011040">
    <property type="entry name" value="Sialidase"/>
</dbReference>
<dbReference type="PANTHER" id="PTHR10628">
    <property type="entry name" value="SIALIDASE"/>
    <property type="match status" value="1"/>
</dbReference>
<dbReference type="Pfam" id="PF13088">
    <property type="entry name" value="BNR_2"/>
    <property type="match status" value="1"/>
</dbReference>
<reference evidence="7" key="4">
    <citation type="journal article" date="2007" name="Biochem. J.">
        <title>Molecular cloning and biochemical characterization of sialidases from zebrafish (Danio rerio).</title>
        <authorList>
            <person name="Manzoni M."/>
            <person name="Colombi P."/>
            <person name="Papini N."/>
            <person name="Rubaga L."/>
            <person name="Tiso N."/>
            <person name="Preti A."/>
            <person name="Venerando B."/>
            <person name="Tettamanti G."/>
            <person name="Bresciani R."/>
            <person name="Argenton F."/>
            <person name="Borsani G."/>
            <person name="Monti E."/>
        </authorList>
    </citation>
    <scope>NUCLEOTIDE SEQUENCE</scope>
</reference>
<protein>
    <recommendedName>
        <fullName evidence="3">exo-alpha-sialidase</fullName>
        <ecNumber evidence="3">3.2.1.18</ecNumber>
    </recommendedName>
</protein>
<dbReference type="CDD" id="cd15482">
    <property type="entry name" value="Sialidase_non-viral"/>
    <property type="match status" value="1"/>
</dbReference>
<dbReference type="InterPro" id="IPR036278">
    <property type="entry name" value="Sialidase_sf"/>
</dbReference>
<proteinExistence type="evidence at transcript level"/>
<dbReference type="GO" id="GO:0009313">
    <property type="term" value="P:oligosaccharide catabolic process"/>
    <property type="evidence" value="ECO:0007669"/>
    <property type="project" value="TreeGrafter"/>
</dbReference>
<comment type="similarity">
    <text evidence="2">Belongs to the glycosyl hydrolase 33 family.</text>
</comment>
<keyword evidence="5" id="KW-0326">Glycosidase</keyword>
<accession>K0Q5Z9</accession>
<keyword evidence="4" id="KW-0443">Lipid metabolism</keyword>
<evidence type="ECO:0000256" key="3">
    <source>
        <dbReference type="ARBA" id="ARBA00012733"/>
    </source>
</evidence>
<name>K0Q5Z9_PETMA</name>
<dbReference type="GO" id="GO:0006689">
    <property type="term" value="P:ganglioside catabolic process"/>
    <property type="evidence" value="ECO:0007669"/>
    <property type="project" value="TreeGrafter"/>
</dbReference>
<reference evidence="7" key="2">
    <citation type="journal article" date="2000" name="Biochem. J.">
        <title>Identification and expression of NEU3, a novel human sialidase associated to the plasma membrane.</title>
        <authorList>
            <person name="Monti E."/>
            <person name="Bassi M.T."/>
            <person name="Papini N."/>
            <person name="Riboni M."/>
            <person name="Manzoni M."/>
            <person name="Venerando B."/>
            <person name="Croci G."/>
            <person name="Preti A."/>
            <person name="Ballabio A."/>
            <person name="Tettamanti G."/>
            <person name="Borsani G."/>
        </authorList>
    </citation>
    <scope>NUCLEOTIDE SEQUENCE</scope>
</reference>
<keyword evidence="5" id="KW-0378">Hydrolase</keyword>
<evidence type="ECO:0000256" key="4">
    <source>
        <dbReference type="ARBA" id="ARBA00022963"/>
    </source>
</evidence>
<dbReference type="GO" id="GO:0016020">
    <property type="term" value="C:membrane"/>
    <property type="evidence" value="ECO:0007669"/>
    <property type="project" value="TreeGrafter"/>
</dbReference>
<dbReference type="SUPFAM" id="SSF50939">
    <property type="entry name" value="Sialidases"/>
    <property type="match status" value="1"/>
</dbReference>
<reference evidence="7" key="5">
    <citation type="journal article" date="2011" name="BMC Biochem.">
        <title>Gallus gallus NEU3 sialidase as model to study protein evolution mechanism based on rapid evolving loops.</title>
        <authorList>
            <person name="Giacopuzzi E."/>
            <person name="Barlati S."/>
            <person name="Preti A."/>
            <person name="Venerando B."/>
            <person name="Monti E."/>
            <person name="Borsani G."/>
            <person name="Bresciani R."/>
        </authorList>
    </citation>
    <scope>NUCLEOTIDE SEQUENCE</scope>
</reference>
<dbReference type="EMBL" id="BK008565">
    <property type="protein sequence ID" value="DAA35252.1"/>
    <property type="molecule type" value="mRNA"/>
</dbReference>
<reference evidence="7" key="3">
    <citation type="journal article" date="2004" name="Genomics">
        <title>Molecular cloning and characterization of NEU4, the fourth member of the human sialidase gene family.</title>
        <authorList>
            <person name="Monti E."/>
            <person name="Bassi M.T."/>
            <person name="Bresciani R."/>
            <person name="Civini S."/>
            <person name="Croci G.L."/>
            <person name="Papini N."/>
            <person name="Riboni M."/>
            <person name="Zanchetti G."/>
            <person name="Ballabio A."/>
            <person name="Preti A."/>
            <person name="Tettamanti G."/>
            <person name="Venerando B."/>
            <person name="Borsani G."/>
        </authorList>
    </citation>
    <scope>NUCLEOTIDE SEQUENCE</scope>
</reference>
<evidence type="ECO:0000256" key="1">
    <source>
        <dbReference type="ARBA" id="ARBA00000427"/>
    </source>
</evidence>
<organism evidence="7">
    <name type="scientific">Petromyzon marinus</name>
    <name type="common">Sea lamprey</name>
    <dbReference type="NCBI Taxonomy" id="7757"/>
    <lineage>
        <taxon>Eukaryota</taxon>
        <taxon>Metazoa</taxon>
        <taxon>Chordata</taxon>
        <taxon>Craniata</taxon>
        <taxon>Vertebrata</taxon>
        <taxon>Cyclostomata</taxon>
        <taxon>Hyperoartia</taxon>
        <taxon>Petromyzontiformes</taxon>
        <taxon>Petromyzontidae</taxon>
        <taxon>Petromyzon</taxon>
    </lineage>
</organism>
<comment type="catalytic activity">
    <reaction evidence="1">
        <text>Hydrolysis of alpha-(2-&gt;3)-, alpha-(2-&gt;6)-, alpha-(2-&gt;8)- glycosidic linkages of terminal sialic acid residues in oligosaccharides, glycoproteins, glycolipids, colominic acid and synthetic substrates.</text>
        <dbReference type="EC" id="3.2.1.18"/>
    </reaction>
</comment>
<reference evidence="7" key="6">
    <citation type="journal article" date="2012" name="PLoS ONE">
        <title>New insights on the sialidase protein family revealed by a phylogenetic analysis in metazoa.</title>
        <authorList>
            <person name="Giacopuzzi E."/>
            <person name="Bresciani R."/>
            <person name="Schauer R."/>
            <person name="Monti E."/>
            <person name="Borsani G."/>
        </authorList>
    </citation>
    <scope>NUCLEOTIDE SEQUENCE</scope>
</reference>
<keyword evidence="4" id="KW-0442">Lipid degradation</keyword>
<evidence type="ECO:0000256" key="5">
    <source>
        <dbReference type="ARBA" id="ARBA00023295"/>
    </source>
</evidence>
<dbReference type="PANTHER" id="PTHR10628:SF30">
    <property type="entry name" value="EXO-ALPHA-SIALIDASE"/>
    <property type="match status" value="1"/>
</dbReference>
<comment type="miscellaneous">
    <text evidence="7">The sequence shown here is derived from an EMBL/GenBank/DDBJ third party annotation (TPA) entry.</text>
</comment>
<dbReference type="GO" id="GO:0004308">
    <property type="term" value="F:exo-alpha-sialidase activity"/>
    <property type="evidence" value="ECO:0007669"/>
    <property type="project" value="UniProtKB-EC"/>
</dbReference>
<evidence type="ECO:0000256" key="2">
    <source>
        <dbReference type="ARBA" id="ARBA00009348"/>
    </source>
</evidence>
<dbReference type="EC" id="3.2.1.18" evidence="3"/>
<evidence type="ECO:0000259" key="6">
    <source>
        <dbReference type="Pfam" id="PF13088"/>
    </source>
</evidence>
<dbReference type="GO" id="GO:0005737">
    <property type="term" value="C:cytoplasm"/>
    <property type="evidence" value="ECO:0007669"/>
    <property type="project" value="TreeGrafter"/>
</dbReference>
<dbReference type="Gene3D" id="2.120.10.10">
    <property type="match status" value="1"/>
</dbReference>
<sequence length="397" mass="43111">MAVADTAPKMLALYERGEGELTYRIPALLYLPQDRAALAFAEKRSSLKDEHAKHLVVRRVKLADEAGVLKVADVGKIQELAAASIPGHRSMNPCPVLVEKKLFLFFIAVPTGLSEGEQLKTGRNAARLAYVCSTDRGVTWGAAVDLTDAVLGPHVGRWATFALGPGHGLHLPARTGSCTNFGRILIPAHAYFKDELPKSDSCPHSFTIYSDDAGSTWKVGDAVRGRVNTGECQVAMVSGEDGRPVVICNSRTLGHEFRVQAISDDLGKSFREGTVVPRLVEAAQDWNGCHGSIFSFLPELKGDTTPKHWLLYSHPSKPKKRLDLGVYLNKAPMALENWSDPWVIFKGPSGYSDLAGFGKTEGGACGSGAFTRVGKKILETKLTFVSSHWLTLRSTQE</sequence>
<reference evidence="7" key="1">
    <citation type="journal article" date="1999" name="Genomics">
        <title>Cloning and characterization of NEU2, a human gene homologous to rodent soluble sialidases.</title>
        <authorList>
            <person name="Monti E."/>
            <person name="Preti A."/>
            <person name="Rossi E."/>
            <person name="Ballabio A."/>
            <person name="Borsani G."/>
        </authorList>
    </citation>
    <scope>NUCLEOTIDE SEQUENCE</scope>
</reference>